<dbReference type="Pfam" id="PF03965">
    <property type="entry name" value="Penicillinase_R"/>
    <property type="match status" value="1"/>
</dbReference>
<reference evidence="5" key="1">
    <citation type="journal article" date="2014" name="Genome Announc.">
        <title>Draft Genome Sequence of Clostridium straminisolvens Strain JCM 21531T, Isolated from a Cellulose-Degrading Bacterial Community.</title>
        <authorList>
            <person name="Yuki M."/>
            <person name="Oshima K."/>
            <person name="Suda W."/>
            <person name="Sakamoto M."/>
            <person name="Kitamura K."/>
            <person name="Iida T."/>
            <person name="Hattori M."/>
            <person name="Ohkuma M."/>
        </authorList>
    </citation>
    <scope>NUCLEOTIDE SEQUENCE [LARGE SCALE GENOMIC DNA]</scope>
    <source>
        <strain evidence="5">JCM 21531</strain>
    </source>
</reference>
<keyword evidence="2" id="KW-0805">Transcription regulation</keyword>
<evidence type="ECO:0000313" key="5">
    <source>
        <dbReference type="EMBL" id="GAE88487.1"/>
    </source>
</evidence>
<dbReference type="Gene3D" id="1.10.4040.10">
    <property type="entry name" value="Penicillinase repressor domain"/>
    <property type="match status" value="1"/>
</dbReference>
<organism evidence="5 6">
    <name type="scientific">Acetivibrio straminisolvens JCM 21531</name>
    <dbReference type="NCBI Taxonomy" id="1294263"/>
    <lineage>
        <taxon>Bacteria</taxon>
        <taxon>Bacillati</taxon>
        <taxon>Bacillota</taxon>
        <taxon>Clostridia</taxon>
        <taxon>Eubacteriales</taxon>
        <taxon>Oscillospiraceae</taxon>
        <taxon>Acetivibrio</taxon>
    </lineage>
</organism>
<dbReference type="STRING" id="1294263.JCM21531_1931"/>
<evidence type="ECO:0000256" key="3">
    <source>
        <dbReference type="ARBA" id="ARBA00023125"/>
    </source>
</evidence>
<name>W4V5Q0_9FIRM</name>
<evidence type="ECO:0000256" key="1">
    <source>
        <dbReference type="ARBA" id="ARBA00011046"/>
    </source>
</evidence>
<dbReference type="GO" id="GO:0045892">
    <property type="term" value="P:negative regulation of DNA-templated transcription"/>
    <property type="evidence" value="ECO:0007669"/>
    <property type="project" value="InterPro"/>
</dbReference>
<gene>
    <name evidence="5" type="ORF">JCM21531_1931</name>
</gene>
<dbReference type="Gene3D" id="1.10.10.10">
    <property type="entry name" value="Winged helix-like DNA-binding domain superfamily/Winged helix DNA-binding domain"/>
    <property type="match status" value="1"/>
</dbReference>
<proteinExistence type="inferred from homology"/>
<keyword evidence="6" id="KW-1185">Reference proteome</keyword>
<dbReference type="Proteomes" id="UP000019109">
    <property type="component" value="Unassembled WGS sequence"/>
</dbReference>
<dbReference type="RefSeq" id="WP_038288560.1">
    <property type="nucleotide sequence ID" value="NZ_BAVR01000019.1"/>
</dbReference>
<evidence type="ECO:0000256" key="2">
    <source>
        <dbReference type="ARBA" id="ARBA00023015"/>
    </source>
</evidence>
<evidence type="ECO:0000256" key="4">
    <source>
        <dbReference type="ARBA" id="ARBA00023163"/>
    </source>
</evidence>
<dbReference type="EMBL" id="BAVR01000019">
    <property type="protein sequence ID" value="GAE88487.1"/>
    <property type="molecule type" value="Genomic_DNA"/>
</dbReference>
<dbReference type="OrthoDB" id="9795583at2"/>
<dbReference type="InterPro" id="IPR036388">
    <property type="entry name" value="WH-like_DNA-bd_sf"/>
</dbReference>
<comment type="caution">
    <text evidence="5">The sequence shown here is derived from an EMBL/GenBank/DDBJ whole genome shotgun (WGS) entry which is preliminary data.</text>
</comment>
<dbReference type="GO" id="GO:0003677">
    <property type="term" value="F:DNA binding"/>
    <property type="evidence" value="ECO:0007669"/>
    <property type="project" value="UniProtKB-KW"/>
</dbReference>
<accession>W4V5Q0</accession>
<protein>
    <submittedName>
        <fullName evidence="5">Beta-lactamase repressor BlaI</fullName>
    </submittedName>
</protein>
<keyword evidence="4" id="KW-0804">Transcription</keyword>
<dbReference type="AlphaFoldDB" id="W4V5Q0"/>
<dbReference type="SUPFAM" id="SSF46785">
    <property type="entry name" value="Winged helix' DNA-binding domain"/>
    <property type="match status" value="1"/>
</dbReference>
<sequence>MEKELKLSNADYRLLSIVWDSEPIASPELCKLAESQLGWKRTTTYTVLKRLCDKGVLQNENTIVTSKIKRDHIQEIESRWIVSRVFDGSLPKFITAFLGKEKISDNEAEQIKQIIDEYRRRK</sequence>
<keyword evidence="3" id="KW-0238">DNA-binding</keyword>
<dbReference type="InterPro" id="IPR005650">
    <property type="entry name" value="BlaI_family"/>
</dbReference>
<comment type="similarity">
    <text evidence="1">Belongs to the BlaI transcriptional regulatory family.</text>
</comment>
<evidence type="ECO:0000313" key="6">
    <source>
        <dbReference type="Proteomes" id="UP000019109"/>
    </source>
</evidence>
<dbReference type="PIRSF" id="PIRSF019455">
    <property type="entry name" value="CopR_AtkY"/>
    <property type="match status" value="1"/>
</dbReference>
<dbReference type="InterPro" id="IPR036390">
    <property type="entry name" value="WH_DNA-bd_sf"/>
</dbReference>